<reference evidence="2" key="2">
    <citation type="submission" date="2020-09" db="EMBL/GenBank/DDBJ databases">
        <authorList>
            <person name="Kikuchi T."/>
        </authorList>
    </citation>
    <scope>NUCLEOTIDE SEQUENCE</scope>
    <source>
        <strain evidence="2">Ka4C1</strain>
    </source>
</reference>
<gene>
    <name evidence="2" type="ORF">BXYJ_LOCUS5539</name>
</gene>
<keyword evidence="4" id="KW-1185">Reference proteome</keyword>
<name>A0A1I7SE54_BURXY</name>
<dbReference type="AlphaFoldDB" id="A0A1I7SE54"/>
<reference evidence="5" key="1">
    <citation type="submission" date="2016-11" db="UniProtKB">
        <authorList>
            <consortium name="WormBaseParasite"/>
        </authorList>
    </citation>
    <scope>IDENTIFICATION</scope>
</reference>
<feature type="region of interest" description="Disordered" evidence="1">
    <location>
        <begin position="28"/>
        <end position="67"/>
    </location>
</feature>
<sequence>MLVKSRPTSDEERIGLRTVERIRTFNPGFSANEYDEDFDDDGLRRAKQRHEEEEEVEPIDPFNPTTAGPDVTTAAPDDCCGCACGWGGGYPWGGFSPWGSMWGGMPFGGLSFGGMGAPWPGAWGAAACGCCPKPCCKPCCKFTDCCPKPCCCPSKPPCCAPPLPCCAPYGNGCGVCRPSAPG</sequence>
<evidence type="ECO:0000313" key="3">
    <source>
        <dbReference type="Proteomes" id="UP000095284"/>
    </source>
</evidence>
<dbReference type="Proteomes" id="UP000095284">
    <property type="component" value="Unplaced"/>
</dbReference>
<proteinExistence type="predicted"/>
<evidence type="ECO:0000313" key="4">
    <source>
        <dbReference type="Proteomes" id="UP000659654"/>
    </source>
</evidence>
<dbReference type="Proteomes" id="UP000659654">
    <property type="component" value="Unassembled WGS sequence"/>
</dbReference>
<protein>
    <submittedName>
        <fullName evidence="2">(pine wood nematode) hypothetical protein</fullName>
    </submittedName>
</protein>
<dbReference type="Proteomes" id="UP000582659">
    <property type="component" value="Unassembled WGS sequence"/>
</dbReference>
<dbReference type="EMBL" id="CAJFDI010000003">
    <property type="protein sequence ID" value="CAD5219159.1"/>
    <property type="molecule type" value="Genomic_DNA"/>
</dbReference>
<evidence type="ECO:0000256" key="1">
    <source>
        <dbReference type="SAM" id="MobiDB-lite"/>
    </source>
</evidence>
<organism evidence="3 5">
    <name type="scientific">Bursaphelenchus xylophilus</name>
    <name type="common">Pinewood nematode worm</name>
    <name type="synonym">Aphelenchoides xylophilus</name>
    <dbReference type="NCBI Taxonomy" id="6326"/>
    <lineage>
        <taxon>Eukaryota</taxon>
        <taxon>Metazoa</taxon>
        <taxon>Ecdysozoa</taxon>
        <taxon>Nematoda</taxon>
        <taxon>Chromadorea</taxon>
        <taxon>Rhabditida</taxon>
        <taxon>Tylenchina</taxon>
        <taxon>Tylenchomorpha</taxon>
        <taxon>Aphelenchoidea</taxon>
        <taxon>Aphelenchoididae</taxon>
        <taxon>Bursaphelenchus</taxon>
    </lineage>
</organism>
<accession>A0A1I7SE54</accession>
<evidence type="ECO:0000313" key="2">
    <source>
        <dbReference type="EMBL" id="CAD5219159.1"/>
    </source>
</evidence>
<dbReference type="WBParaSite" id="BXY_1131200.1">
    <property type="protein sequence ID" value="BXY_1131200.1"/>
    <property type="gene ID" value="BXY_1131200"/>
</dbReference>
<evidence type="ECO:0000313" key="5">
    <source>
        <dbReference type="WBParaSite" id="BXY_1131200.1"/>
    </source>
</evidence>
<dbReference type="EMBL" id="CAJFCV020000003">
    <property type="protein sequence ID" value="CAG9104169.1"/>
    <property type="molecule type" value="Genomic_DNA"/>
</dbReference>